<gene>
    <name evidence="1" type="ORF">ACFQ1G_08500</name>
</gene>
<proteinExistence type="predicted"/>
<name>A0ABW3IGJ1_9FLAO</name>
<sequence>MGYSEKFRKEKTFCKHPIEECVVRTVPTSEFSWETYLMFFGEEEYMPVQHSNIVLEVELATELEFITEEDYYSYIKKKKLNFLRQKHLKESEGYKTLL</sequence>
<accession>A0ABW3IGJ1</accession>
<comment type="caution">
    <text evidence="1">The sequence shown here is derived from an EMBL/GenBank/DDBJ whole genome shotgun (WGS) entry which is preliminary data.</text>
</comment>
<keyword evidence="2" id="KW-1185">Reference proteome</keyword>
<organism evidence="1 2">
    <name type="scientific">Salinimicrobium gaetbulicola</name>
    <dbReference type="NCBI Taxonomy" id="999702"/>
    <lineage>
        <taxon>Bacteria</taxon>
        <taxon>Pseudomonadati</taxon>
        <taxon>Bacteroidota</taxon>
        <taxon>Flavobacteriia</taxon>
        <taxon>Flavobacteriales</taxon>
        <taxon>Flavobacteriaceae</taxon>
        <taxon>Salinimicrobium</taxon>
    </lineage>
</organism>
<dbReference type="RefSeq" id="WP_380738580.1">
    <property type="nucleotide sequence ID" value="NZ_JBHTJP010000034.1"/>
</dbReference>
<protein>
    <submittedName>
        <fullName evidence="1">Uncharacterized protein</fullName>
    </submittedName>
</protein>
<dbReference type="Proteomes" id="UP001597100">
    <property type="component" value="Unassembled WGS sequence"/>
</dbReference>
<dbReference type="EMBL" id="JBHTJP010000034">
    <property type="protein sequence ID" value="MFD0976828.1"/>
    <property type="molecule type" value="Genomic_DNA"/>
</dbReference>
<evidence type="ECO:0000313" key="1">
    <source>
        <dbReference type="EMBL" id="MFD0976828.1"/>
    </source>
</evidence>
<reference evidence="2" key="1">
    <citation type="journal article" date="2019" name="Int. J. Syst. Evol. Microbiol.">
        <title>The Global Catalogue of Microorganisms (GCM) 10K type strain sequencing project: providing services to taxonomists for standard genome sequencing and annotation.</title>
        <authorList>
            <consortium name="The Broad Institute Genomics Platform"/>
            <consortium name="The Broad Institute Genome Sequencing Center for Infectious Disease"/>
            <person name="Wu L."/>
            <person name="Ma J."/>
        </authorList>
    </citation>
    <scope>NUCLEOTIDE SEQUENCE [LARGE SCALE GENOMIC DNA]</scope>
    <source>
        <strain evidence="2">CCUG 60898</strain>
    </source>
</reference>
<evidence type="ECO:0000313" key="2">
    <source>
        <dbReference type="Proteomes" id="UP001597100"/>
    </source>
</evidence>